<dbReference type="EMBL" id="VDLU01000001">
    <property type="protein sequence ID" value="TNJ29302.1"/>
    <property type="molecule type" value="Genomic_DNA"/>
</dbReference>
<comment type="caution">
    <text evidence="1">The sequence shown here is derived from an EMBL/GenBank/DDBJ whole genome shotgun (WGS) entry which is preliminary data.</text>
</comment>
<protein>
    <submittedName>
        <fullName evidence="1">Uncharacterized protein</fullName>
    </submittedName>
</protein>
<dbReference type="Proteomes" id="UP000315496">
    <property type="component" value="Chromosome 1"/>
</dbReference>
<accession>A0A4Z1STQ0</accession>
<dbReference type="OrthoDB" id="423313at2759"/>
<gene>
    <name evidence="1" type="ORF">GMRT_11011</name>
</gene>
<keyword evidence="2" id="KW-1185">Reference proteome</keyword>
<evidence type="ECO:0000313" key="1">
    <source>
        <dbReference type="EMBL" id="TNJ29302.1"/>
    </source>
</evidence>
<proteinExistence type="predicted"/>
<name>A0A4Z1STQ0_GIAMU</name>
<sequence>MWPCFASYEERHDFQVRRVVTGRGICYRVDFEAPAPIPGKISFLNACIPAITIWLEEEGGGESVQASGKIELMTNPHVLSDGGTNAFTVYREALLPRFACAAGEPILIVALELRCAQASPVWVRAGLEQIAIFHRICHRPRLLGPPQPPQLLLQDGSNENEGLAGRAYHLLNVIAGLSYYVAQART</sequence>
<dbReference type="VEuPathDB" id="GiardiaDB:GMRT_11011"/>
<reference evidence="1 2" key="1">
    <citation type="submission" date="2019-05" db="EMBL/GenBank/DDBJ databases">
        <title>The compact genome of Giardia muris reveals important steps in the evolution of intestinal protozoan parasites.</title>
        <authorList>
            <person name="Xu F."/>
            <person name="Jimenez-Gonzalez A."/>
            <person name="Einarsson E."/>
            <person name="Astvaldsson A."/>
            <person name="Peirasmaki D."/>
            <person name="Eckmann L."/>
            <person name="Andersson J.O."/>
            <person name="Svard S.G."/>
            <person name="Jerlstrom-Hultqvist J."/>
        </authorList>
    </citation>
    <scope>NUCLEOTIDE SEQUENCE [LARGE SCALE GENOMIC DNA]</scope>
    <source>
        <strain evidence="1 2">Roberts-Thomson</strain>
    </source>
</reference>
<dbReference type="AlphaFoldDB" id="A0A4Z1STQ0"/>
<organism evidence="1 2">
    <name type="scientific">Giardia muris</name>
    <dbReference type="NCBI Taxonomy" id="5742"/>
    <lineage>
        <taxon>Eukaryota</taxon>
        <taxon>Metamonada</taxon>
        <taxon>Diplomonadida</taxon>
        <taxon>Hexamitidae</taxon>
        <taxon>Giardiinae</taxon>
        <taxon>Giardia</taxon>
    </lineage>
</organism>
<evidence type="ECO:0000313" key="2">
    <source>
        <dbReference type="Proteomes" id="UP000315496"/>
    </source>
</evidence>